<organism evidence="1 2">
    <name type="scientific">Trichormus variabilis NIES-23</name>
    <dbReference type="NCBI Taxonomy" id="1973479"/>
    <lineage>
        <taxon>Bacteria</taxon>
        <taxon>Bacillati</taxon>
        <taxon>Cyanobacteriota</taxon>
        <taxon>Cyanophyceae</taxon>
        <taxon>Nostocales</taxon>
        <taxon>Nostocaceae</taxon>
        <taxon>Trichormus</taxon>
    </lineage>
</organism>
<dbReference type="Proteomes" id="UP000217507">
    <property type="component" value="Chromosome"/>
</dbReference>
<reference evidence="1 2" key="1">
    <citation type="submission" date="2017-06" db="EMBL/GenBank/DDBJ databases">
        <title>Genome sequencing of cyanobaciteial culture collection at National Institute for Environmental Studies (NIES).</title>
        <authorList>
            <person name="Hirose Y."/>
            <person name="Shimura Y."/>
            <person name="Fujisawa T."/>
            <person name="Nakamura Y."/>
            <person name="Kawachi M."/>
        </authorList>
    </citation>
    <scope>NUCLEOTIDE SEQUENCE [LARGE SCALE GENOMIC DNA]</scope>
    <source>
        <strain evidence="1 2">NIES-23</strain>
    </source>
</reference>
<dbReference type="AlphaFoldDB" id="A0A1Z4KSM8"/>
<evidence type="ECO:0000313" key="1">
    <source>
        <dbReference type="EMBL" id="BAY71862.1"/>
    </source>
</evidence>
<gene>
    <name evidence="1" type="ORF">NIES23_46850</name>
</gene>
<sequence length="133" mass="15019">MEYNEFITHVQSLAQSNSPDEAQRATCATLETIKERISGEEAQTLANQLPQELADCLRGREGQPDESFNLQDFIMRVSRKENLEPTKTAIHVRAVFAVLQNAIRPEEFAKLHSHFSHDYEEMFGTSPTGEVPA</sequence>
<protein>
    <recommendedName>
        <fullName evidence="3">DUF2267 domain-containing protein</fullName>
    </recommendedName>
</protein>
<dbReference type="Pfam" id="PF10025">
    <property type="entry name" value="DUF2267"/>
    <property type="match status" value="1"/>
</dbReference>
<accession>A0A1Z4KSM8</accession>
<dbReference type="EMBL" id="AP018216">
    <property type="protein sequence ID" value="BAY71862.1"/>
    <property type="molecule type" value="Genomic_DNA"/>
</dbReference>
<dbReference type="InterPro" id="IPR038282">
    <property type="entry name" value="DUF2267_sf"/>
</dbReference>
<dbReference type="InterPro" id="IPR018727">
    <property type="entry name" value="DUF2267"/>
</dbReference>
<evidence type="ECO:0008006" key="3">
    <source>
        <dbReference type="Google" id="ProtNLM"/>
    </source>
</evidence>
<evidence type="ECO:0000313" key="2">
    <source>
        <dbReference type="Proteomes" id="UP000217507"/>
    </source>
</evidence>
<dbReference type="Gene3D" id="1.10.490.110">
    <property type="entry name" value="Uncharacterized conserved protein DUF2267"/>
    <property type="match status" value="1"/>
</dbReference>
<name>A0A1Z4KSM8_ANAVA</name>
<proteinExistence type="predicted"/>